<name>A0A183B5N8_9TREM</name>
<reference evidence="1 2" key="2">
    <citation type="submission" date="2018-11" db="EMBL/GenBank/DDBJ databases">
        <authorList>
            <consortium name="Pathogen Informatics"/>
        </authorList>
    </citation>
    <scope>NUCLEOTIDE SEQUENCE [LARGE SCALE GENOMIC DNA]</scope>
    <source>
        <strain evidence="1 2">Egypt</strain>
    </source>
</reference>
<dbReference type="AlphaFoldDB" id="A0A183B5N8"/>
<reference evidence="3" key="1">
    <citation type="submission" date="2016-06" db="UniProtKB">
        <authorList>
            <consortium name="WormBaseParasite"/>
        </authorList>
    </citation>
    <scope>IDENTIFICATION</scope>
</reference>
<accession>A0A183B5N8</accession>
<proteinExistence type="predicted"/>
<dbReference type="WBParaSite" id="ECPE_0001456301-mRNA-1">
    <property type="protein sequence ID" value="ECPE_0001456301-mRNA-1"/>
    <property type="gene ID" value="ECPE_0001456301"/>
</dbReference>
<protein>
    <submittedName>
        <fullName evidence="1 3">Uncharacterized protein</fullName>
    </submittedName>
</protein>
<sequence>MQPDLGKVEEVRVIRDREVAVLVVLACSTCSVLTRTTHLQTLPLLAIHPQVVPWLIWVSDRLKMTR</sequence>
<dbReference type="EMBL" id="UZAN01057775">
    <property type="protein sequence ID" value="VDP91795.1"/>
    <property type="molecule type" value="Genomic_DNA"/>
</dbReference>
<keyword evidence="2" id="KW-1185">Reference proteome</keyword>
<evidence type="ECO:0000313" key="1">
    <source>
        <dbReference type="EMBL" id="VDP91795.1"/>
    </source>
</evidence>
<evidence type="ECO:0000313" key="3">
    <source>
        <dbReference type="WBParaSite" id="ECPE_0001456301-mRNA-1"/>
    </source>
</evidence>
<dbReference type="Proteomes" id="UP000272942">
    <property type="component" value="Unassembled WGS sequence"/>
</dbReference>
<evidence type="ECO:0000313" key="2">
    <source>
        <dbReference type="Proteomes" id="UP000272942"/>
    </source>
</evidence>
<organism evidence="3">
    <name type="scientific">Echinostoma caproni</name>
    <dbReference type="NCBI Taxonomy" id="27848"/>
    <lineage>
        <taxon>Eukaryota</taxon>
        <taxon>Metazoa</taxon>
        <taxon>Spiralia</taxon>
        <taxon>Lophotrochozoa</taxon>
        <taxon>Platyhelminthes</taxon>
        <taxon>Trematoda</taxon>
        <taxon>Digenea</taxon>
        <taxon>Plagiorchiida</taxon>
        <taxon>Echinostomata</taxon>
        <taxon>Echinostomatoidea</taxon>
        <taxon>Echinostomatidae</taxon>
        <taxon>Echinostoma</taxon>
    </lineage>
</organism>
<gene>
    <name evidence="1" type="ORF">ECPE_LOCUS14523</name>
</gene>